<dbReference type="AlphaFoldDB" id="A0AAV6KZD8"/>
<organism evidence="1 2">
    <name type="scientific">Rhododendron griersonianum</name>
    <dbReference type="NCBI Taxonomy" id="479676"/>
    <lineage>
        <taxon>Eukaryota</taxon>
        <taxon>Viridiplantae</taxon>
        <taxon>Streptophyta</taxon>
        <taxon>Embryophyta</taxon>
        <taxon>Tracheophyta</taxon>
        <taxon>Spermatophyta</taxon>
        <taxon>Magnoliopsida</taxon>
        <taxon>eudicotyledons</taxon>
        <taxon>Gunneridae</taxon>
        <taxon>Pentapetalae</taxon>
        <taxon>asterids</taxon>
        <taxon>Ericales</taxon>
        <taxon>Ericaceae</taxon>
        <taxon>Ericoideae</taxon>
        <taxon>Rhodoreae</taxon>
        <taxon>Rhododendron</taxon>
    </lineage>
</organism>
<accession>A0AAV6KZD8</accession>
<comment type="caution">
    <text evidence="1">The sequence shown here is derived from an EMBL/GenBank/DDBJ whole genome shotgun (WGS) entry which is preliminary data.</text>
</comment>
<protein>
    <submittedName>
        <fullName evidence="1">Uncharacterized protein</fullName>
    </submittedName>
</protein>
<dbReference type="EMBL" id="JACTNZ010000003">
    <property type="protein sequence ID" value="KAG5557456.1"/>
    <property type="molecule type" value="Genomic_DNA"/>
</dbReference>
<evidence type="ECO:0000313" key="2">
    <source>
        <dbReference type="Proteomes" id="UP000823749"/>
    </source>
</evidence>
<reference evidence="1" key="1">
    <citation type="submission" date="2020-08" db="EMBL/GenBank/DDBJ databases">
        <title>Plant Genome Project.</title>
        <authorList>
            <person name="Zhang R.-G."/>
        </authorList>
    </citation>
    <scope>NUCLEOTIDE SEQUENCE</scope>
    <source>
        <strain evidence="1">WSP0</strain>
        <tissue evidence="1">Leaf</tissue>
    </source>
</reference>
<evidence type="ECO:0000313" key="1">
    <source>
        <dbReference type="EMBL" id="KAG5557456.1"/>
    </source>
</evidence>
<name>A0AAV6KZD8_9ERIC</name>
<proteinExistence type="predicted"/>
<keyword evidence="2" id="KW-1185">Reference proteome</keyword>
<dbReference type="Proteomes" id="UP000823749">
    <property type="component" value="Chromosome 3"/>
</dbReference>
<gene>
    <name evidence="1" type="ORF">RHGRI_007634</name>
</gene>
<sequence length="128" mass="14677">MTFLDCVSTFEFNLFPFSMPVIAVLKTSCFPGMWFDRTTICEFAIGCHIEDDIVKDRLEQFFEHDCEQQIVFALQEHEWTIPVIHGVINEEALEDFIGELDLSIGEFITVLMTKELFARVIVFSGEGG</sequence>